<dbReference type="GO" id="GO:0009225">
    <property type="term" value="P:nucleotide-sugar metabolic process"/>
    <property type="evidence" value="ECO:0007669"/>
    <property type="project" value="InterPro"/>
</dbReference>
<dbReference type="STRING" id="742823.HMPREF9465_01763"/>
<proteinExistence type="inferred from homology"/>
<evidence type="ECO:0000256" key="5">
    <source>
        <dbReference type="ARBA" id="ARBA00023027"/>
    </source>
</evidence>
<dbReference type="EMBL" id="ADMG01000037">
    <property type="protein sequence ID" value="EKB30716.1"/>
    <property type="molecule type" value="Genomic_DNA"/>
</dbReference>
<dbReference type="eggNOG" id="COG1088">
    <property type="taxonomic scope" value="Bacteria"/>
</dbReference>
<dbReference type="OrthoDB" id="9803010at2"/>
<dbReference type="Gene3D" id="3.90.25.10">
    <property type="entry name" value="UDP-galactose 4-epimerase, domain 1"/>
    <property type="match status" value="1"/>
</dbReference>
<evidence type="ECO:0000259" key="8">
    <source>
        <dbReference type="Pfam" id="PF16363"/>
    </source>
</evidence>
<feature type="domain" description="NAD(P)-binding" evidence="8">
    <location>
        <begin position="3"/>
        <end position="322"/>
    </location>
</feature>
<comment type="catalytic activity">
    <reaction evidence="1 7">
        <text>dTDP-alpha-D-glucose = dTDP-4-dehydro-6-deoxy-alpha-D-glucose + H2O</text>
        <dbReference type="Rhea" id="RHEA:17221"/>
        <dbReference type="ChEBI" id="CHEBI:15377"/>
        <dbReference type="ChEBI" id="CHEBI:57477"/>
        <dbReference type="ChEBI" id="CHEBI:57649"/>
        <dbReference type="EC" id="4.2.1.46"/>
    </reaction>
</comment>
<evidence type="ECO:0000256" key="1">
    <source>
        <dbReference type="ARBA" id="ARBA00001539"/>
    </source>
</evidence>
<comment type="cofactor">
    <cofactor evidence="2 7">
        <name>NAD(+)</name>
        <dbReference type="ChEBI" id="CHEBI:57540"/>
    </cofactor>
</comment>
<gene>
    <name evidence="9" type="ORF">HMPREF9465_01763</name>
</gene>
<dbReference type="PANTHER" id="PTHR43000">
    <property type="entry name" value="DTDP-D-GLUCOSE 4,6-DEHYDRATASE-RELATED"/>
    <property type="match status" value="1"/>
</dbReference>
<dbReference type="HOGENOM" id="CLU_007383_1_14_4"/>
<keyword evidence="10" id="KW-1185">Reference proteome</keyword>
<dbReference type="AlphaFoldDB" id="K1JKL9"/>
<organism evidence="9 10">
    <name type="scientific">Sutterella wadsworthensis 2_1_59BFAA</name>
    <dbReference type="NCBI Taxonomy" id="742823"/>
    <lineage>
        <taxon>Bacteria</taxon>
        <taxon>Pseudomonadati</taxon>
        <taxon>Pseudomonadota</taxon>
        <taxon>Betaproteobacteria</taxon>
        <taxon>Burkholderiales</taxon>
        <taxon>Sutterellaceae</taxon>
        <taxon>Sutterella</taxon>
    </lineage>
</organism>
<protein>
    <recommendedName>
        <fullName evidence="4 7">dTDP-glucose 4,6-dehydratase</fullName>
        <ecNumber evidence="4 7">4.2.1.46</ecNumber>
    </recommendedName>
</protein>
<dbReference type="Proteomes" id="UP000005835">
    <property type="component" value="Unassembled WGS sequence"/>
</dbReference>
<dbReference type="InterPro" id="IPR005888">
    <property type="entry name" value="dTDP_Gluc_deHydtase"/>
</dbReference>
<dbReference type="SUPFAM" id="SSF51735">
    <property type="entry name" value="NAD(P)-binding Rossmann-fold domains"/>
    <property type="match status" value="1"/>
</dbReference>
<accession>K1JKL9</accession>
<evidence type="ECO:0000256" key="6">
    <source>
        <dbReference type="ARBA" id="ARBA00023239"/>
    </source>
</evidence>
<dbReference type="CDD" id="cd05246">
    <property type="entry name" value="dTDP_GD_SDR_e"/>
    <property type="match status" value="1"/>
</dbReference>
<dbReference type="InterPro" id="IPR016040">
    <property type="entry name" value="NAD(P)-bd_dom"/>
</dbReference>
<keyword evidence="6 7" id="KW-0456">Lyase</keyword>
<evidence type="ECO:0000256" key="2">
    <source>
        <dbReference type="ARBA" id="ARBA00001911"/>
    </source>
</evidence>
<comment type="caution">
    <text evidence="9">The sequence shown here is derived from an EMBL/GenBank/DDBJ whole genome shotgun (WGS) entry which is preliminary data.</text>
</comment>
<evidence type="ECO:0000256" key="7">
    <source>
        <dbReference type="RuleBase" id="RU004473"/>
    </source>
</evidence>
<dbReference type="Pfam" id="PF16363">
    <property type="entry name" value="GDP_Man_Dehyd"/>
    <property type="match status" value="1"/>
</dbReference>
<evidence type="ECO:0000256" key="3">
    <source>
        <dbReference type="ARBA" id="ARBA00008178"/>
    </source>
</evidence>
<dbReference type="Gene3D" id="3.40.50.720">
    <property type="entry name" value="NAD(P)-binding Rossmann-like Domain"/>
    <property type="match status" value="1"/>
</dbReference>
<dbReference type="PATRIC" id="fig|742823.3.peg.1760"/>
<evidence type="ECO:0000313" key="10">
    <source>
        <dbReference type="Proteomes" id="UP000005835"/>
    </source>
</evidence>
<evidence type="ECO:0000313" key="9">
    <source>
        <dbReference type="EMBL" id="EKB30716.1"/>
    </source>
</evidence>
<sequence length="335" mass="37763">MLLVTGGAGFIGSNFITEWFRSHDESILTLDALTYAGNKANLRDVEHDPRHRFVEGNILDEALVADLFDRFRPRAVVHFAAESHVDRSISGPQVFVDTNVRGTTVLLGVAHRYWLTLDDEEKAAFRFINISTDEVYGSMTVDTPPNTEATPFDPSSPYSASKAAADQFGRAYFRTYGLPVVTVRCTNNYGPRQYPEKLLPFMLTRALAGKTLPVYGDGEQIRDWIHVHDFCRALRMILEKAAPGDIYNVGASNEMSNLKFLQSAMSVLDELSPRDDGRPHADAIVHVHDRPGHDRRYALDAGRLRQTLEWKPMIPFDEGLRATVRWYLKQCVSAF</sequence>
<name>K1JKL9_9BURK</name>
<reference evidence="9 10" key="1">
    <citation type="submission" date="2012-05" db="EMBL/GenBank/DDBJ databases">
        <title>The Genome Sequence of Sutterella wadsworthensis 2_1_59BFAA.</title>
        <authorList>
            <consortium name="The Broad Institute Genome Sequencing Platform"/>
            <person name="Earl A."/>
            <person name="Ward D."/>
            <person name="Feldgarden M."/>
            <person name="Gevers D."/>
            <person name="Daigneault M."/>
            <person name="Strauss J."/>
            <person name="Allen-Vercoe E."/>
            <person name="Walker B."/>
            <person name="Young S.K."/>
            <person name="Zeng Q."/>
            <person name="Gargeya S."/>
            <person name="Fitzgerald M."/>
            <person name="Haas B."/>
            <person name="Abouelleil A."/>
            <person name="Alvarado L."/>
            <person name="Arachchi H.M."/>
            <person name="Berlin A.M."/>
            <person name="Chapman S.B."/>
            <person name="Goldberg J."/>
            <person name="Griggs A."/>
            <person name="Gujja S."/>
            <person name="Hansen M."/>
            <person name="Howarth C."/>
            <person name="Imamovic A."/>
            <person name="Larimer J."/>
            <person name="McCowen C."/>
            <person name="Montmayeur A."/>
            <person name="Murphy C."/>
            <person name="Neiman D."/>
            <person name="Pearson M."/>
            <person name="Priest M."/>
            <person name="Roberts A."/>
            <person name="Saif S."/>
            <person name="Shea T."/>
            <person name="Sisk P."/>
            <person name="Sykes S."/>
            <person name="Wortman J."/>
            <person name="Nusbaum C."/>
            <person name="Birren B."/>
        </authorList>
    </citation>
    <scope>NUCLEOTIDE SEQUENCE [LARGE SCALE GENOMIC DNA]</scope>
    <source>
        <strain evidence="9 10">2_1_59BFAA</strain>
    </source>
</reference>
<comment type="similarity">
    <text evidence="3 7">Belongs to the NAD(P)-dependent epimerase/dehydratase family. dTDP-glucose dehydratase subfamily.</text>
</comment>
<dbReference type="RefSeq" id="WP_005436168.1">
    <property type="nucleotide sequence ID" value="NZ_JH815518.1"/>
</dbReference>
<keyword evidence="5" id="KW-0520">NAD</keyword>
<dbReference type="EC" id="4.2.1.46" evidence="4 7"/>
<evidence type="ECO:0000256" key="4">
    <source>
        <dbReference type="ARBA" id="ARBA00011990"/>
    </source>
</evidence>
<dbReference type="GO" id="GO:0008460">
    <property type="term" value="F:dTDP-glucose 4,6-dehydratase activity"/>
    <property type="evidence" value="ECO:0007669"/>
    <property type="project" value="UniProtKB-EC"/>
</dbReference>
<dbReference type="InterPro" id="IPR036291">
    <property type="entry name" value="NAD(P)-bd_dom_sf"/>
</dbReference>
<dbReference type="NCBIfam" id="TIGR01181">
    <property type="entry name" value="dTDP_gluc_dehyt"/>
    <property type="match status" value="1"/>
</dbReference>